<feature type="region of interest" description="Disordered" evidence="6">
    <location>
        <begin position="263"/>
        <end position="283"/>
    </location>
</feature>
<evidence type="ECO:0000259" key="7">
    <source>
        <dbReference type="PROSITE" id="PS51032"/>
    </source>
</evidence>
<dbReference type="GO" id="GO:0005634">
    <property type="term" value="C:nucleus"/>
    <property type="evidence" value="ECO:0007669"/>
    <property type="project" value="UniProtKB-SubCell"/>
</dbReference>
<feature type="region of interest" description="Disordered" evidence="6">
    <location>
        <begin position="143"/>
        <end position="212"/>
    </location>
</feature>
<dbReference type="AlphaFoldDB" id="A0A2V0PIN6"/>
<evidence type="ECO:0000313" key="8">
    <source>
        <dbReference type="EMBL" id="GBF99429.1"/>
    </source>
</evidence>
<evidence type="ECO:0000256" key="1">
    <source>
        <dbReference type="ARBA" id="ARBA00004123"/>
    </source>
</evidence>
<dbReference type="SUPFAM" id="SSF54171">
    <property type="entry name" value="DNA-binding domain"/>
    <property type="match status" value="1"/>
</dbReference>
<keyword evidence="4" id="KW-0804">Transcription</keyword>
<accession>A0A2V0PIN6</accession>
<dbReference type="Proteomes" id="UP000247498">
    <property type="component" value="Unassembled WGS sequence"/>
</dbReference>
<comment type="subcellular location">
    <subcellularLocation>
        <location evidence="1">Nucleus</location>
    </subcellularLocation>
</comment>
<evidence type="ECO:0000313" key="9">
    <source>
        <dbReference type="Proteomes" id="UP000247498"/>
    </source>
</evidence>
<dbReference type="InterPro" id="IPR036955">
    <property type="entry name" value="AP2/ERF_dom_sf"/>
</dbReference>
<reference evidence="8 9" key="1">
    <citation type="journal article" date="2018" name="Sci. Rep.">
        <title>Raphidocelis subcapitata (=Pseudokirchneriella subcapitata) provides an insight into genome evolution and environmental adaptations in the Sphaeropleales.</title>
        <authorList>
            <person name="Suzuki S."/>
            <person name="Yamaguchi H."/>
            <person name="Nakajima N."/>
            <person name="Kawachi M."/>
        </authorList>
    </citation>
    <scope>NUCLEOTIDE SEQUENCE [LARGE SCALE GENOMIC DNA]</scope>
    <source>
        <strain evidence="8 9">NIES-35</strain>
    </source>
</reference>
<feature type="domain" description="AP2/ERF" evidence="7">
    <location>
        <begin position="22"/>
        <end position="76"/>
    </location>
</feature>
<organism evidence="8 9">
    <name type="scientific">Raphidocelis subcapitata</name>
    <dbReference type="NCBI Taxonomy" id="307507"/>
    <lineage>
        <taxon>Eukaryota</taxon>
        <taxon>Viridiplantae</taxon>
        <taxon>Chlorophyta</taxon>
        <taxon>core chlorophytes</taxon>
        <taxon>Chlorophyceae</taxon>
        <taxon>CS clade</taxon>
        <taxon>Sphaeropleales</taxon>
        <taxon>Selenastraceae</taxon>
        <taxon>Raphidocelis</taxon>
    </lineage>
</organism>
<dbReference type="GO" id="GO:0003677">
    <property type="term" value="F:DNA binding"/>
    <property type="evidence" value="ECO:0007669"/>
    <property type="project" value="UniProtKB-KW"/>
</dbReference>
<gene>
    <name evidence="8" type="ORF">Rsub_12261</name>
</gene>
<dbReference type="InParanoid" id="A0A2V0PIN6"/>
<keyword evidence="2" id="KW-0805">Transcription regulation</keyword>
<evidence type="ECO:0000256" key="3">
    <source>
        <dbReference type="ARBA" id="ARBA00023125"/>
    </source>
</evidence>
<dbReference type="EMBL" id="BDRX01000157">
    <property type="protein sequence ID" value="GBF99429.1"/>
    <property type="molecule type" value="Genomic_DNA"/>
</dbReference>
<evidence type="ECO:0000256" key="2">
    <source>
        <dbReference type="ARBA" id="ARBA00023015"/>
    </source>
</evidence>
<dbReference type="OrthoDB" id="207175at2759"/>
<dbReference type="GO" id="GO:0003700">
    <property type="term" value="F:DNA-binding transcription factor activity"/>
    <property type="evidence" value="ECO:0007669"/>
    <property type="project" value="InterPro"/>
</dbReference>
<keyword evidence="5" id="KW-0539">Nucleus</keyword>
<dbReference type="Gene3D" id="3.30.730.10">
    <property type="entry name" value="AP2/ERF domain"/>
    <property type="match status" value="1"/>
</dbReference>
<evidence type="ECO:0000256" key="5">
    <source>
        <dbReference type="ARBA" id="ARBA00023242"/>
    </source>
</evidence>
<comment type="caution">
    <text evidence="8">The sequence shown here is derived from an EMBL/GenBank/DDBJ whole genome shotgun (WGS) entry which is preliminary data.</text>
</comment>
<proteinExistence type="predicted"/>
<feature type="compositionally biased region" description="Low complexity" evidence="6">
    <location>
        <begin position="182"/>
        <end position="200"/>
    </location>
</feature>
<evidence type="ECO:0000256" key="6">
    <source>
        <dbReference type="SAM" id="MobiDB-lite"/>
    </source>
</evidence>
<evidence type="ECO:0000256" key="4">
    <source>
        <dbReference type="ARBA" id="ARBA00023163"/>
    </source>
</evidence>
<dbReference type="PROSITE" id="PS51032">
    <property type="entry name" value="AP2_ERF"/>
    <property type="match status" value="1"/>
</dbReference>
<sequence>MLENPSDKNLAGGGEPYGNGGLYKGVYADKFTWRVRVYFKGRQLHVGSFDSPQVAAQAYDCAALVLIGPKAVANFGERSARSHLAAFKFEAVWAAVRAGLAHGCPSAIAAALGEEGAAAAAAAAAAVAVAAAVAAAGGPAAPAPASPCAPAPAQAVPRARRAQSSGLSSGSDGAPWSGSDGSSGSQPAAWGSASASASASPSPPPGPLAGAWGAAAADSMPWAAPSFHAGAWPSAGAWDPDDDSFLFDPILNSRLDTILSHAGLAPLPPPRRHAAPAAPPASG</sequence>
<name>A0A2V0PIN6_9CHLO</name>
<dbReference type="InterPro" id="IPR001471">
    <property type="entry name" value="AP2/ERF_dom"/>
</dbReference>
<keyword evidence="9" id="KW-1185">Reference proteome</keyword>
<protein>
    <recommendedName>
        <fullName evidence="7">AP2/ERF domain-containing protein</fullName>
    </recommendedName>
</protein>
<keyword evidence="3" id="KW-0238">DNA-binding</keyword>
<dbReference type="SMART" id="SM00380">
    <property type="entry name" value="AP2"/>
    <property type="match status" value="1"/>
</dbReference>
<dbReference type="InterPro" id="IPR016177">
    <property type="entry name" value="DNA-bd_dom_sf"/>
</dbReference>